<organism evidence="2 3">
    <name type="scientific">Purpureocillium takamizusanense</name>
    <dbReference type="NCBI Taxonomy" id="2060973"/>
    <lineage>
        <taxon>Eukaryota</taxon>
        <taxon>Fungi</taxon>
        <taxon>Dikarya</taxon>
        <taxon>Ascomycota</taxon>
        <taxon>Pezizomycotina</taxon>
        <taxon>Sordariomycetes</taxon>
        <taxon>Hypocreomycetidae</taxon>
        <taxon>Hypocreales</taxon>
        <taxon>Ophiocordycipitaceae</taxon>
        <taxon>Purpureocillium</taxon>
    </lineage>
</organism>
<sequence length="371" mass="42026">METDEETPRGPRTICTSRVSKDSGYGSLETKSTAHGKLQAIQEHQGTDSIDNQEEADELQTIYSDASSLLQHPDIDKYISAFADVLSRSLPSEFDESDAERVFSALPSLLRAFAVRLGYESSERMPRQLMYLVSRFRSEIARCLKRMVHEEYHDGSSVHKMNGEGDSPRQNKPFMGLDDKIHMWLSKEDVLETDNARFCDLDEAEPGACDYLDDLGGLDDLDALDSFKEEGFLSEYRQLLSRSPAYQWLRSSIRVKSTLQVPGSDATASHIGDRIVKAVGRPNKFSRKQTQELRMHFVVPWDPFLFLQEQEYEKPLSYVLAHAITLTGHGNDLQAATCESYMRQTWPNTGLQFLEFLQRAVKSESGTCEGK</sequence>
<accession>A0A9Q8VBC9</accession>
<dbReference type="Proteomes" id="UP000829364">
    <property type="component" value="Chromosome 5"/>
</dbReference>
<feature type="region of interest" description="Disordered" evidence="1">
    <location>
        <begin position="1"/>
        <end position="52"/>
    </location>
</feature>
<dbReference type="KEGG" id="ptkz:JDV02_005728"/>
<evidence type="ECO:0000256" key="1">
    <source>
        <dbReference type="SAM" id="MobiDB-lite"/>
    </source>
</evidence>
<gene>
    <name evidence="2" type="ORF">JDV02_005728</name>
</gene>
<dbReference type="AlphaFoldDB" id="A0A9Q8VBC9"/>
<proteinExistence type="predicted"/>
<evidence type="ECO:0000313" key="3">
    <source>
        <dbReference type="Proteomes" id="UP000829364"/>
    </source>
</evidence>
<keyword evidence="3" id="KW-1185">Reference proteome</keyword>
<name>A0A9Q8VBC9_9HYPO</name>
<dbReference type="RefSeq" id="XP_047843029.1">
    <property type="nucleotide sequence ID" value="XM_047987045.1"/>
</dbReference>
<dbReference type="GeneID" id="72067677"/>
<dbReference type="EMBL" id="CP086358">
    <property type="protein sequence ID" value="UNI19548.1"/>
    <property type="molecule type" value="Genomic_DNA"/>
</dbReference>
<reference evidence="2" key="1">
    <citation type="submission" date="2021-11" db="EMBL/GenBank/DDBJ databases">
        <title>Purpureocillium_takamizusanense_genome.</title>
        <authorList>
            <person name="Nguyen N.-H."/>
        </authorList>
    </citation>
    <scope>NUCLEOTIDE SEQUENCE</scope>
    <source>
        <strain evidence="2">PT3</strain>
    </source>
</reference>
<dbReference type="OrthoDB" id="1577640at2759"/>
<protein>
    <submittedName>
        <fullName evidence="2">Uncharacterized protein</fullName>
    </submittedName>
</protein>
<evidence type="ECO:0000313" key="2">
    <source>
        <dbReference type="EMBL" id="UNI19548.1"/>
    </source>
</evidence>